<evidence type="ECO:0000259" key="22">
    <source>
        <dbReference type="PROSITE" id="PS51462"/>
    </source>
</evidence>
<dbReference type="AlphaFoldDB" id="A0AAV3ULC4"/>
<dbReference type="GO" id="GO:0046872">
    <property type="term" value="F:metal ion binding"/>
    <property type="evidence" value="ECO:0007669"/>
    <property type="project" value="UniProtKB-KW"/>
</dbReference>
<dbReference type="GO" id="GO:0042262">
    <property type="term" value="P:DNA protection"/>
    <property type="evidence" value="ECO:0007669"/>
    <property type="project" value="InterPro"/>
</dbReference>
<comment type="catalytic activity">
    <reaction evidence="7">
        <text>8-oxo-dATP + H2O = 8-oxo-dAMP + diphosphate + H(+)</text>
        <dbReference type="Rhea" id="RHEA:65396"/>
        <dbReference type="ChEBI" id="CHEBI:15377"/>
        <dbReference type="ChEBI" id="CHEBI:15378"/>
        <dbReference type="ChEBI" id="CHEBI:33019"/>
        <dbReference type="ChEBI" id="CHEBI:71361"/>
        <dbReference type="ChEBI" id="CHEBI:172871"/>
    </reaction>
    <physiologicalReaction direction="left-to-right" evidence="7">
        <dbReference type="Rhea" id="RHEA:65397"/>
    </physiologicalReaction>
</comment>
<proteinExistence type="inferred from homology"/>
<evidence type="ECO:0000256" key="3">
    <source>
        <dbReference type="ARBA" id="ARBA00011245"/>
    </source>
</evidence>
<evidence type="ECO:0000256" key="8">
    <source>
        <dbReference type="ARBA" id="ARBA00024459"/>
    </source>
</evidence>
<evidence type="ECO:0000256" key="2">
    <source>
        <dbReference type="ARBA" id="ARBA00005582"/>
    </source>
</evidence>
<evidence type="ECO:0000256" key="21">
    <source>
        <dbReference type="ARBA" id="ARBA00053094"/>
    </source>
</evidence>
<comment type="subunit">
    <text evidence="3">Monomer.</text>
</comment>
<dbReference type="InterPro" id="IPR015797">
    <property type="entry name" value="NUDIX_hydrolase-like_dom_sf"/>
</dbReference>
<evidence type="ECO:0000256" key="13">
    <source>
        <dbReference type="ARBA" id="ARBA00029673"/>
    </source>
</evidence>
<reference evidence="23 24" key="1">
    <citation type="journal article" date="2019" name="Int. J. Syst. Evol. Microbiol.">
        <title>The Global Catalogue of Microorganisms (GCM) 10K type strain sequencing project: providing services to taxonomists for standard genome sequencing and annotation.</title>
        <authorList>
            <consortium name="The Broad Institute Genomics Platform"/>
            <consortium name="The Broad Institute Genome Sequencing Center for Infectious Disease"/>
            <person name="Wu L."/>
            <person name="Ma J."/>
        </authorList>
    </citation>
    <scope>NUCLEOTIDE SEQUENCE [LARGE SCALE GENOMIC DNA]</scope>
    <source>
        <strain evidence="23 24">JCM 17504</strain>
    </source>
</reference>
<evidence type="ECO:0000256" key="14">
    <source>
        <dbReference type="ARBA" id="ARBA00030634"/>
    </source>
</evidence>
<comment type="catalytic activity">
    <reaction evidence="8">
        <text>2-oxo-dATP + H2O = 2-oxo-dAMP + diphosphate + H(+)</text>
        <dbReference type="Rhea" id="RHEA:31583"/>
        <dbReference type="ChEBI" id="CHEBI:15377"/>
        <dbReference type="ChEBI" id="CHEBI:15378"/>
        <dbReference type="ChEBI" id="CHEBI:33019"/>
        <dbReference type="ChEBI" id="CHEBI:63212"/>
        <dbReference type="ChEBI" id="CHEBI:77897"/>
        <dbReference type="EC" id="3.6.1.56"/>
    </reaction>
    <physiologicalReaction direction="left-to-right" evidence="8">
        <dbReference type="Rhea" id="RHEA:31584"/>
    </physiologicalReaction>
</comment>
<dbReference type="GO" id="GO:0008413">
    <property type="term" value="F:8-oxo-7,8-dihydroguanosine triphosphate pyrophosphatase activity"/>
    <property type="evidence" value="ECO:0007669"/>
    <property type="project" value="InterPro"/>
</dbReference>
<evidence type="ECO:0000256" key="18">
    <source>
        <dbReference type="ARBA" id="ARBA00048002"/>
    </source>
</evidence>
<dbReference type="Gene3D" id="3.90.79.10">
    <property type="entry name" value="Nucleoside Triphosphate Pyrophosphohydrolase"/>
    <property type="match status" value="1"/>
</dbReference>
<comment type="similarity">
    <text evidence="2">Belongs to the Nudix hydrolase family.</text>
</comment>
<comment type="catalytic activity">
    <reaction evidence="10">
        <text>2-oxo-ATP + H2O = 2-oxo-AMP + diphosphate + H(+)</text>
        <dbReference type="Rhea" id="RHEA:67392"/>
        <dbReference type="ChEBI" id="CHEBI:15377"/>
        <dbReference type="ChEBI" id="CHEBI:15378"/>
        <dbReference type="ChEBI" id="CHEBI:33019"/>
        <dbReference type="ChEBI" id="CHEBI:71395"/>
        <dbReference type="ChEBI" id="CHEBI:172878"/>
    </reaction>
    <physiologicalReaction direction="left-to-right" evidence="10">
        <dbReference type="Rhea" id="RHEA:67393"/>
    </physiologicalReaction>
</comment>
<name>A0AAV3ULC4_9EURY</name>
<evidence type="ECO:0000256" key="19">
    <source>
        <dbReference type="ARBA" id="ARBA00048894"/>
    </source>
</evidence>
<dbReference type="EMBL" id="BAABKX010000015">
    <property type="protein sequence ID" value="GAA5056852.1"/>
    <property type="molecule type" value="Genomic_DNA"/>
</dbReference>
<comment type="function">
    <text evidence="21">Oxidized purine nucleoside triphosphate hydrolase which is a prominent sanitizer of the oxidized nucleotide pool. Catalyzes the hydrolysis of 2-oxo-dATP (2-hydroxy-dATP) into 2-oxo-dAMP. Also has a significant hydrolase activity toward 2-oxo-ATP, 8-oxo-dGTP and 8-oxo-dATP. Through the hydrolysis of oxidized purine nucleoside triphosphates, prevents their incorporation into DNA and the subsequent transversions A:T to C:G and G:C to T:A. Also catalyzes the hydrolysis of methylated purine nucleoside triphosphate preventing their integration into DNA. Through this antimutagenic activity protects cells from oxidative stress.</text>
</comment>
<sequence length="155" mass="17938">MQPATLCYLLRNERVLLIRKKRGLGKGKFVGPGGKVEDGETPIEAAVREVEEEICVAVNDPSKVGEFEFVFGDEPKMFVHVFRAETFSGEPRETVEANPRWFDFENVPYDEMWEDDRLWMPHLFSGETFSGRFRFDAEGDELLEHELETDIDCRT</sequence>
<comment type="cofactor">
    <cofactor evidence="1">
        <name>Mg(2+)</name>
        <dbReference type="ChEBI" id="CHEBI:18420"/>
    </cofactor>
</comment>
<dbReference type="PRINTS" id="PR01403">
    <property type="entry name" value="8OXTPHPHTASE"/>
</dbReference>
<comment type="catalytic activity">
    <reaction evidence="18">
        <text>N(6)-methyl-ATP + H2O = N(6)-methyl-AMP + diphosphate + H(+)</text>
        <dbReference type="Rhea" id="RHEA:67608"/>
        <dbReference type="ChEBI" id="CHEBI:15377"/>
        <dbReference type="ChEBI" id="CHEBI:15378"/>
        <dbReference type="ChEBI" id="CHEBI:33019"/>
        <dbReference type="ChEBI" id="CHEBI:144842"/>
        <dbReference type="ChEBI" id="CHEBI:172873"/>
    </reaction>
    <physiologicalReaction direction="left-to-right" evidence="18">
        <dbReference type="Rhea" id="RHEA:67609"/>
    </physiologicalReaction>
</comment>
<evidence type="ECO:0000256" key="5">
    <source>
        <dbReference type="ARBA" id="ARBA00022801"/>
    </source>
</evidence>
<dbReference type="GeneID" id="68614309"/>
<evidence type="ECO:0000256" key="10">
    <source>
        <dbReference type="ARBA" id="ARBA00024596"/>
    </source>
</evidence>
<evidence type="ECO:0000256" key="9">
    <source>
        <dbReference type="ARBA" id="ARBA00024486"/>
    </source>
</evidence>
<comment type="catalytic activity">
    <reaction evidence="20">
        <text>N(6)-methyl-dATP + H2O = N(6)-methyl-dAMP + diphosphate + H(+)</text>
        <dbReference type="Rhea" id="RHEA:67604"/>
        <dbReference type="ChEBI" id="CHEBI:15377"/>
        <dbReference type="ChEBI" id="CHEBI:15378"/>
        <dbReference type="ChEBI" id="CHEBI:33019"/>
        <dbReference type="ChEBI" id="CHEBI:169976"/>
        <dbReference type="ChEBI" id="CHEBI:172872"/>
    </reaction>
    <physiologicalReaction direction="left-to-right" evidence="20">
        <dbReference type="Rhea" id="RHEA:67605"/>
    </physiologicalReaction>
</comment>
<evidence type="ECO:0000256" key="16">
    <source>
        <dbReference type="ARBA" id="ARBA00031927"/>
    </source>
</evidence>
<evidence type="ECO:0000256" key="12">
    <source>
        <dbReference type="ARBA" id="ARBA00026218"/>
    </source>
</evidence>
<evidence type="ECO:0000256" key="20">
    <source>
        <dbReference type="ARBA" id="ARBA00049032"/>
    </source>
</evidence>
<dbReference type="InterPro" id="IPR000086">
    <property type="entry name" value="NUDIX_hydrolase_dom"/>
</dbReference>
<accession>A0AAV3ULC4</accession>
<keyword evidence="4" id="KW-0479">Metal-binding</keyword>
<protein>
    <recommendedName>
        <fullName evidence="12">Oxidized purine nucleoside triphosphate hydrolase</fullName>
        <ecNumber evidence="11">3.6.1.56</ecNumber>
    </recommendedName>
    <alternativeName>
        <fullName evidence="16">2-hydroxy-dATP diphosphatase</fullName>
    </alternativeName>
    <alternativeName>
        <fullName evidence="15">7,8-dihydro-8-oxoguanine triphosphatase</fullName>
    </alternativeName>
    <alternativeName>
        <fullName evidence="14">8-oxo-dGTPase</fullName>
    </alternativeName>
    <alternativeName>
        <fullName evidence="17">Methylated purine nucleoside triphosphate hydrolase</fullName>
    </alternativeName>
    <alternativeName>
        <fullName evidence="13">Nucleoside diphosphate-linked moiety X motif 1</fullName>
    </alternativeName>
</protein>
<dbReference type="Proteomes" id="UP001501729">
    <property type="component" value="Unassembled WGS sequence"/>
</dbReference>
<evidence type="ECO:0000256" key="7">
    <source>
        <dbReference type="ARBA" id="ARBA00024448"/>
    </source>
</evidence>
<evidence type="ECO:0000256" key="11">
    <source>
        <dbReference type="ARBA" id="ARBA00026103"/>
    </source>
</evidence>
<evidence type="ECO:0000313" key="23">
    <source>
        <dbReference type="EMBL" id="GAA5056852.1"/>
    </source>
</evidence>
<evidence type="ECO:0000256" key="17">
    <source>
        <dbReference type="ARBA" id="ARBA00032071"/>
    </source>
</evidence>
<organism evidence="23 24">
    <name type="scientific">Haladaptatus pallidirubidus</name>
    <dbReference type="NCBI Taxonomy" id="1008152"/>
    <lineage>
        <taxon>Archaea</taxon>
        <taxon>Methanobacteriati</taxon>
        <taxon>Methanobacteriota</taxon>
        <taxon>Stenosarchaea group</taxon>
        <taxon>Halobacteria</taxon>
        <taxon>Halobacteriales</taxon>
        <taxon>Haladaptataceae</taxon>
        <taxon>Haladaptatus</taxon>
    </lineage>
</organism>
<comment type="catalytic activity">
    <reaction evidence="9">
        <text>8-oxo-dGTP + H2O = 8-oxo-dGMP + diphosphate + H(+)</text>
        <dbReference type="Rhea" id="RHEA:31575"/>
        <dbReference type="ChEBI" id="CHEBI:15377"/>
        <dbReference type="ChEBI" id="CHEBI:15378"/>
        <dbReference type="ChEBI" id="CHEBI:33019"/>
        <dbReference type="ChEBI" id="CHEBI:63224"/>
        <dbReference type="ChEBI" id="CHEBI:77896"/>
    </reaction>
    <physiologicalReaction direction="left-to-right" evidence="9">
        <dbReference type="Rhea" id="RHEA:31576"/>
    </physiologicalReaction>
</comment>
<dbReference type="InterPro" id="IPR003563">
    <property type="entry name" value="8ODP"/>
</dbReference>
<dbReference type="GO" id="GO:0005737">
    <property type="term" value="C:cytoplasm"/>
    <property type="evidence" value="ECO:0007669"/>
    <property type="project" value="TreeGrafter"/>
</dbReference>
<evidence type="ECO:0000256" key="6">
    <source>
        <dbReference type="ARBA" id="ARBA00022842"/>
    </source>
</evidence>
<comment type="caution">
    <text evidence="23">The sequence shown here is derived from an EMBL/GenBank/DDBJ whole genome shotgun (WGS) entry which is preliminary data.</text>
</comment>
<evidence type="ECO:0000313" key="24">
    <source>
        <dbReference type="Proteomes" id="UP001501729"/>
    </source>
</evidence>
<dbReference type="CDD" id="cd03427">
    <property type="entry name" value="NUDIX_MTH1_Nudt1"/>
    <property type="match status" value="1"/>
</dbReference>
<dbReference type="RefSeq" id="WP_227774052.1">
    <property type="nucleotide sequence ID" value="NZ_BAABKX010000015.1"/>
</dbReference>
<dbReference type="PROSITE" id="PS51462">
    <property type="entry name" value="NUDIX"/>
    <property type="match status" value="1"/>
</dbReference>
<dbReference type="PANTHER" id="PTHR43758">
    <property type="entry name" value="7,8-DIHYDRO-8-OXOGUANINE TRIPHOSPHATASE"/>
    <property type="match status" value="1"/>
</dbReference>
<keyword evidence="6" id="KW-0460">Magnesium</keyword>
<evidence type="ECO:0000256" key="1">
    <source>
        <dbReference type="ARBA" id="ARBA00001946"/>
    </source>
</evidence>
<comment type="catalytic activity">
    <reaction evidence="19">
        <text>O(6)-methyl-dGTP + H2O = O(6)-methyl-dGMP + diphosphate + H(+)</text>
        <dbReference type="Rhea" id="RHEA:67600"/>
        <dbReference type="ChEBI" id="CHEBI:15377"/>
        <dbReference type="ChEBI" id="CHEBI:15378"/>
        <dbReference type="ChEBI" id="CHEBI:33019"/>
        <dbReference type="ChEBI" id="CHEBI:169974"/>
        <dbReference type="ChEBI" id="CHEBI:169975"/>
    </reaction>
    <physiologicalReaction direction="left-to-right" evidence="19">
        <dbReference type="Rhea" id="RHEA:67601"/>
    </physiologicalReaction>
</comment>
<dbReference type="PANTHER" id="PTHR43758:SF2">
    <property type="entry name" value="OXIDIZED PURINE NUCLEOSIDE TRIPHOSPHATE HYDROLASE"/>
    <property type="match status" value="1"/>
</dbReference>
<keyword evidence="24" id="KW-1185">Reference proteome</keyword>
<keyword evidence="5" id="KW-0378">Hydrolase</keyword>
<evidence type="ECO:0000256" key="4">
    <source>
        <dbReference type="ARBA" id="ARBA00022723"/>
    </source>
</evidence>
<evidence type="ECO:0000256" key="15">
    <source>
        <dbReference type="ARBA" id="ARBA00030682"/>
    </source>
</evidence>
<dbReference type="EC" id="3.6.1.56" evidence="11"/>
<feature type="domain" description="Nudix hydrolase" evidence="22">
    <location>
        <begin position="1"/>
        <end position="125"/>
    </location>
</feature>
<dbReference type="GO" id="GO:0008828">
    <property type="term" value="F:dATP diphosphatase activity"/>
    <property type="evidence" value="ECO:0007669"/>
    <property type="project" value="UniProtKB-EC"/>
</dbReference>
<dbReference type="SUPFAM" id="SSF55811">
    <property type="entry name" value="Nudix"/>
    <property type="match status" value="1"/>
</dbReference>
<gene>
    <name evidence="23" type="ORF">GCM10025751_38240</name>
</gene>
<dbReference type="Pfam" id="PF00293">
    <property type="entry name" value="NUDIX"/>
    <property type="match status" value="1"/>
</dbReference>